<dbReference type="EMBL" id="JARBHB010000003">
    <property type="protein sequence ID" value="KAJ8888925.1"/>
    <property type="molecule type" value="Genomic_DNA"/>
</dbReference>
<evidence type="ECO:0000313" key="2">
    <source>
        <dbReference type="EMBL" id="KAJ8888925.1"/>
    </source>
</evidence>
<feature type="compositionally biased region" description="Polar residues" evidence="1">
    <location>
        <begin position="93"/>
        <end position="102"/>
    </location>
</feature>
<sequence length="262" mass="28579">MHHACITTTSLSNIATAESAVNAKSYLMMRICVVIGDPASNTRYHRPNDAHTHAAWHRRPQRSRNESASRSGEIWAALKEPGKREILEKTRRPATSSGTIPTCENPEGDLGESVDHGQQGQLQKLAVCRYLDPHVWYPGRAVRVACQTAIRRRAGAALHHSSTMIAYSLSEPSQPAVLVFVSKAILAALHIEVLRADEGEASARNESLEETGDPEETRRPVASSGTIPTCENPGEIFPGIGPGSPRWEVSSLTTTPPWLLVR</sequence>
<keyword evidence="3" id="KW-1185">Reference proteome</keyword>
<protein>
    <submittedName>
        <fullName evidence="2">Uncharacterized protein</fullName>
    </submittedName>
</protein>
<evidence type="ECO:0000313" key="3">
    <source>
        <dbReference type="Proteomes" id="UP001159363"/>
    </source>
</evidence>
<feature type="region of interest" description="Disordered" evidence="1">
    <location>
        <begin position="200"/>
        <end position="235"/>
    </location>
</feature>
<feature type="region of interest" description="Disordered" evidence="1">
    <location>
        <begin position="50"/>
        <end position="72"/>
    </location>
</feature>
<reference evidence="2 3" key="1">
    <citation type="submission" date="2023-02" db="EMBL/GenBank/DDBJ databases">
        <title>LHISI_Scaffold_Assembly.</title>
        <authorList>
            <person name="Stuart O.P."/>
            <person name="Cleave R."/>
            <person name="Magrath M.J.L."/>
            <person name="Mikheyev A.S."/>
        </authorList>
    </citation>
    <scope>NUCLEOTIDE SEQUENCE [LARGE SCALE GENOMIC DNA]</scope>
    <source>
        <strain evidence="2">Daus_M_001</strain>
        <tissue evidence="2">Leg muscle</tissue>
    </source>
</reference>
<evidence type="ECO:0000256" key="1">
    <source>
        <dbReference type="SAM" id="MobiDB-lite"/>
    </source>
</evidence>
<name>A0ABQ9HXY3_9NEOP</name>
<dbReference type="Proteomes" id="UP001159363">
    <property type="component" value="Chromosome 3"/>
</dbReference>
<proteinExistence type="predicted"/>
<feature type="region of interest" description="Disordered" evidence="1">
    <location>
        <begin position="85"/>
        <end position="117"/>
    </location>
</feature>
<comment type="caution">
    <text evidence="2">The sequence shown here is derived from an EMBL/GenBank/DDBJ whole genome shotgun (WGS) entry which is preliminary data.</text>
</comment>
<accession>A0ABQ9HXY3</accession>
<gene>
    <name evidence="2" type="ORF">PR048_008419</name>
</gene>
<organism evidence="2 3">
    <name type="scientific">Dryococelus australis</name>
    <dbReference type="NCBI Taxonomy" id="614101"/>
    <lineage>
        <taxon>Eukaryota</taxon>
        <taxon>Metazoa</taxon>
        <taxon>Ecdysozoa</taxon>
        <taxon>Arthropoda</taxon>
        <taxon>Hexapoda</taxon>
        <taxon>Insecta</taxon>
        <taxon>Pterygota</taxon>
        <taxon>Neoptera</taxon>
        <taxon>Polyneoptera</taxon>
        <taxon>Phasmatodea</taxon>
        <taxon>Verophasmatodea</taxon>
        <taxon>Anareolatae</taxon>
        <taxon>Phasmatidae</taxon>
        <taxon>Eurycanthinae</taxon>
        <taxon>Dryococelus</taxon>
    </lineage>
</organism>